<dbReference type="GO" id="GO:0005975">
    <property type="term" value="P:carbohydrate metabolic process"/>
    <property type="evidence" value="ECO:0007669"/>
    <property type="project" value="InterPro"/>
</dbReference>
<evidence type="ECO:0000256" key="1">
    <source>
        <dbReference type="ARBA" id="ARBA00022801"/>
    </source>
</evidence>
<dbReference type="Gene3D" id="1.50.10.10">
    <property type="match status" value="1"/>
</dbReference>
<gene>
    <name evidence="2" type="ORF">EQG68_14610</name>
</gene>
<dbReference type="GO" id="GO:0016787">
    <property type="term" value="F:hydrolase activity"/>
    <property type="evidence" value="ECO:0007669"/>
    <property type="project" value="UniProtKB-KW"/>
</dbReference>
<dbReference type="PANTHER" id="PTHR33886">
    <property type="entry name" value="UNSATURATED RHAMNOGALACTURONAN HYDROLASE (EUROFUNG)"/>
    <property type="match status" value="1"/>
</dbReference>
<keyword evidence="3" id="KW-1185">Reference proteome</keyword>
<comment type="caution">
    <text evidence="2">The sequence shown here is derived from an EMBL/GenBank/DDBJ whole genome shotgun (WGS) entry which is preliminary data.</text>
</comment>
<accession>A0A4Q1KFZ4</accession>
<dbReference type="PANTHER" id="PTHR33886:SF8">
    <property type="entry name" value="UNSATURATED RHAMNOGALACTURONAN HYDROLASE (EUROFUNG)"/>
    <property type="match status" value="1"/>
</dbReference>
<dbReference type="InterPro" id="IPR012341">
    <property type="entry name" value="6hp_glycosidase-like_sf"/>
</dbReference>
<reference evidence="3" key="1">
    <citation type="submission" date="2019-01" db="EMBL/GenBank/DDBJ databases">
        <title>Cytophagaceae bacterium strain CAR-16.</title>
        <authorList>
            <person name="Chen W.-M."/>
        </authorList>
    </citation>
    <scope>NUCLEOTIDE SEQUENCE [LARGE SCALE GENOMIC DNA]</scope>
    <source>
        <strain evidence="3">ICH-30</strain>
    </source>
</reference>
<name>A0A4Q1KFZ4_9FLAO</name>
<dbReference type="InterPro" id="IPR010905">
    <property type="entry name" value="Glyco_hydro_88"/>
</dbReference>
<evidence type="ECO:0000313" key="3">
    <source>
        <dbReference type="Proteomes" id="UP000289734"/>
    </source>
</evidence>
<evidence type="ECO:0000313" key="2">
    <source>
        <dbReference type="EMBL" id="RXR27732.1"/>
    </source>
</evidence>
<dbReference type="RefSeq" id="WP_129465631.1">
    <property type="nucleotide sequence ID" value="NZ_SBKQ01000020.1"/>
</dbReference>
<dbReference type="Proteomes" id="UP000289734">
    <property type="component" value="Unassembled WGS sequence"/>
</dbReference>
<protein>
    <recommendedName>
        <fullName evidence="4">Glycosyl hydrolase</fullName>
    </recommendedName>
</protein>
<organism evidence="2 3">
    <name type="scientific">Flavobacterium piscinae</name>
    <dbReference type="NCBI Taxonomy" id="2506424"/>
    <lineage>
        <taxon>Bacteria</taxon>
        <taxon>Pseudomonadati</taxon>
        <taxon>Bacteroidota</taxon>
        <taxon>Flavobacteriia</taxon>
        <taxon>Flavobacteriales</taxon>
        <taxon>Flavobacteriaceae</taxon>
        <taxon>Flavobacterium</taxon>
    </lineage>
</organism>
<dbReference type="OrthoDB" id="9807186at2"/>
<dbReference type="AlphaFoldDB" id="A0A4Q1KFZ4"/>
<dbReference type="EMBL" id="SBKQ01000020">
    <property type="protein sequence ID" value="RXR27732.1"/>
    <property type="molecule type" value="Genomic_DNA"/>
</dbReference>
<proteinExistence type="predicted"/>
<dbReference type="SUPFAM" id="SSF48208">
    <property type="entry name" value="Six-hairpin glycosidases"/>
    <property type="match status" value="1"/>
</dbReference>
<sequence length="387" mass="44585">MIFILVLLLLVLLVLLIDWIPQFNTWQSRIKIGQVTDIKQWQSVVTQKSQQWLKKTPTIKLTDNSRLIIIDLLRGNYKRDAIQHWQEAALVLGLTASYAQTKNEKIKDQVDAYVNRKIKSDGNWVNPITESDGVILGYAFIQTPWLEHQQLQPAYDSLWHLIKELKGEHTTVTYKRHTQKFRYVDTLGFICPFLIEYGQKFKVPEAVDLAIAQIEEFNRYGLYPNQFIPCHTYATQTKLPVGLFGWGRGLGWYAIGLIDAWRALDDSHPKKQEMTQWVEQFARMAMRFQRDNGSWGWLILQDSSRSDSSTAATLAWFLTNAAILPSLETACKQSTEKALHYLMKVTRRDGAIDFSQGDTKAIGIHSQEFDILPFTQGFALRTVSTLR</sequence>
<dbReference type="InterPro" id="IPR052043">
    <property type="entry name" value="PolySaccharide_Degr_Enz"/>
</dbReference>
<dbReference type="InterPro" id="IPR008928">
    <property type="entry name" value="6-hairpin_glycosidase_sf"/>
</dbReference>
<keyword evidence="1" id="KW-0378">Hydrolase</keyword>
<dbReference type="Pfam" id="PF07470">
    <property type="entry name" value="Glyco_hydro_88"/>
    <property type="match status" value="1"/>
</dbReference>
<evidence type="ECO:0008006" key="4">
    <source>
        <dbReference type="Google" id="ProtNLM"/>
    </source>
</evidence>